<evidence type="ECO:0000259" key="2">
    <source>
        <dbReference type="Pfam" id="PF00892"/>
    </source>
</evidence>
<feature type="domain" description="EamA" evidence="2">
    <location>
        <begin position="1"/>
        <end position="98"/>
    </location>
</feature>
<name>A0A644ZRZ4_9ZZZZ</name>
<protein>
    <recommendedName>
        <fullName evidence="2">EamA domain-containing protein</fullName>
    </recommendedName>
</protein>
<dbReference type="InterPro" id="IPR000620">
    <property type="entry name" value="EamA_dom"/>
</dbReference>
<feature type="transmembrane region" description="Helical" evidence="1">
    <location>
        <begin position="81"/>
        <end position="99"/>
    </location>
</feature>
<dbReference type="GO" id="GO:0016020">
    <property type="term" value="C:membrane"/>
    <property type="evidence" value="ECO:0007669"/>
    <property type="project" value="InterPro"/>
</dbReference>
<organism evidence="3">
    <name type="scientific">bioreactor metagenome</name>
    <dbReference type="NCBI Taxonomy" id="1076179"/>
    <lineage>
        <taxon>unclassified sequences</taxon>
        <taxon>metagenomes</taxon>
        <taxon>ecological metagenomes</taxon>
    </lineage>
</organism>
<proteinExistence type="predicted"/>
<dbReference type="EMBL" id="VSSQ01010185">
    <property type="protein sequence ID" value="MPM43655.1"/>
    <property type="molecule type" value="Genomic_DNA"/>
</dbReference>
<dbReference type="InterPro" id="IPR037185">
    <property type="entry name" value="EmrE-like"/>
</dbReference>
<reference evidence="3" key="1">
    <citation type="submission" date="2019-08" db="EMBL/GenBank/DDBJ databases">
        <authorList>
            <person name="Kucharzyk K."/>
            <person name="Murdoch R.W."/>
            <person name="Higgins S."/>
            <person name="Loffler F."/>
        </authorList>
    </citation>
    <scope>NUCLEOTIDE SEQUENCE</scope>
</reference>
<gene>
    <name evidence="3" type="ORF">SDC9_90332</name>
</gene>
<keyword evidence="1" id="KW-0812">Transmembrane</keyword>
<accession>A0A644ZRZ4</accession>
<evidence type="ECO:0000313" key="3">
    <source>
        <dbReference type="EMBL" id="MPM43655.1"/>
    </source>
</evidence>
<feature type="transmembrane region" description="Helical" evidence="1">
    <location>
        <begin position="57"/>
        <end position="75"/>
    </location>
</feature>
<keyword evidence="1" id="KW-1133">Transmembrane helix</keyword>
<comment type="caution">
    <text evidence="3">The sequence shown here is derived from an EMBL/GenBank/DDBJ whole genome shotgun (WGS) entry which is preliminary data.</text>
</comment>
<feature type="transmembrane region" description="Helical" evidence="1">
    <location>
        <begin position="23"/>
        <end position="45"/>
    </location>
</feature>
<sequence>MLIGGILLSLVYQPWRIIGTWDLAAFAALLVIIIFGTVISFSLYLEGVHRIGATIGSLLSSAEPLSATFLSVFWLGTSLHWTDLVGIVLILSTVFLLTLKTKPIKASEIIQTEPNI</sequence>
<evidence type="ECO:0000256" key="1">
    <source>
        <dbReference type="SAM" id="Phobius"/>
    </source>
</evidence>
<dbReference type="AlphaFoldDB" id="A0A644ZRZ4"/>
<dbReference type="Pfam" id="PF00892">
    <property type="entry name" value="EamA"/>
    <property type="match status" value="1"/>
</dbReference>
<keyword evidence="1" id="KW-0472">Membrane</keyword>
<dbReference type="SUPFAM" id="SSF103481">
    <property type="entry name" value="Multidrug resistance efflux transporter EmrE"/>
    <property type="match status" value="1"/>
</dbReference>